<evidence type="ECO:0000256" key="1">
    <source>
        <dbReference type="SAM" id="MobiDB-lite"/>
    </source>
</evidence>
<sequence length="164" mass="17753">MCSVGFRHHYLPKAGQAPAEKKEQDTTNDLQTPWLSEDDGKLCDSARREECRRGAMNAARKMNESLRALKAKYPAEEKTPPATPSATTPPALSHATTPDDTPTSSDDERVASSSLAIKKPNVGDLPSLAGSLISEKEVAEEKVASLRSRFAGVDRYGSDQRALL</sequence>
<evidence type="ECO:0000313" key="2">
    <source>
        <dbReference type="EMBL" id="CAK4032575.1"/>
    </source>
</evidence>
<accession>A0AAI9EDZ3</accession>
<keyword evidence="3" id="KW-1185">Reference proteome</keyword>
<dbReference type="AlphaFoldDB" id="A0AAI9EDZ3"/>
<evidence type="ECO:0000313" key="3">
    <source>
        <dbReference type="Proteomes" id="UP001296104"/>
    </source>
</evidence>
<organism evidence="2 3">
    <name type="scientific">Lecanosticta acicola</name>
    <dbReference type="NCBI Taxonomy" id="111012"/>
    <lineage>
        <taxon>Eukaryota</taxon>
        <taxon>Fungi</taxon>
        <taxon>Dikarya</taxon>
        <taxon>Ascomycota</taxon>
        <taxon>Pezizomycotina</taxon>
        <taxon>Dothideomycetes</taxon>
        <taxon>Dothideomycetidae</taxon>
        <taxon>Mycosphaerellales</taxon>
        <taxon>Mycosphaerellaceae</taxon>
        <taxon>Lecanosticta</taxon>
    </lineage>
</organism>
<gene>
    <name evidence="2" type="ORF">LECACI_7A007733</name>
</gene>
<proteinExistence type="predicted"/>
<dbReference type="EMBL" id="CAVMBE010000066">
    <property type="protein sequence ID" value="CAK4032575.1"/>
    <property type="molecule type" value="Genomic_DNA"/>
</dbReference>
<feature type="compositionally biased region" description="Low complexity" evidence="1">
    <location>
        <begin position="84"/>
        <end position="104"/>
    </location>
</feature>
<feature type="compositionally biased region" description="Basic and acidic residues" evidence="1">
    <location>
        <begin position="38"/>
        <end position="53"/>
    </location>
</feature>
<dbReference type="Proteomes" id="UP001296104">
    <property type="component" value="Unassembled WGS sequence"/>
</dbReference>
<feature type="region of interest" description="Disordered" evidence="1">
    <location>
        <begin position="1"/>
        <end position="128"/>
    </location>
</feature>
<feature type="compositionally biased region" description="Basic residues" evidence="1">
    <location>
        <begin position="1"/>
        <end position="11"/>
    </location>
</feature>
<reference evidence="2" key="1">
    <citation type="submission" date="2023-11" db="EMBL/GenBank/DDBJ databases">
        <authorList>
            <person name="Alioto T."/>
            <person name="Alioto T."/>
            <person name="Gomez Garrido J."/>
        </authorList>
    </citation>
    <scope>NUCLEOTIDE SEQUENCE</scope>
</reference>
<name>A0AAI9EDZ3_9PEZI</name>
<protein>
    <submittedName>
        <fullName evidence="2">Uncharacterized protein</fullName>
    </submittedName>
</protein>
<comment type="caution">
    <text evidence="2">The sequence shown here is derived from an EMBL/GenBank/DDBJ whole genome shotgun (WGS) entry which is preliminary data.</text>
</comment>